<evidence type="ECO:0000259" key="6">
    <source>
        <dbReference type="Pfam" id="PF12770"/>
    </source>
</evidence>
<evidence type="ECO:0000256" key="4">
    <source>
        <dbReference type="SAM" id="Coils"/>
    </source>
</evidence>
<feature type="repeat" description="TPR" evidence="3">
    <location>
        <begin position="187"/>
        <end position="220"/>
    </location>
</feature>
<evidence type="ECO:0000256" key="5">
    <source>
        <dbReference type="SAM" id="SignalP"/>
    </source>
</evidence>
<name>A0ABT8T631_9BACT</name>
<keyword evidence="4" id="KW-0175">Coiled coil</keyword>
<dbReference type="PROSITE" id="PS50005">
    <property type="entry name" value="TPR"/>
    <property type="match status" value="9"/>
</dbReference>
<dbReference type="EMBL" id="JAULJQ010000001">
    <property type="protein sequence ID" value="MDO2408594.1"/>
    <property type="molecule type" value="Genomic_DNA"/>
</dbReference>
<evidence type="ECO:0000256" key="3">
    <source>
        <dbReference type="PROSITE-ProRule" id="PRU00339"/>
    </source>
</evidence>
<feature type="domain" description="CHAT" evidence="6">
    <location>
        <begin position="654"/>
        <end position="951"/>
    </location>
</feature>
<dbReference type="Pfam" id="PF13424">
    <property type="entry name" value="TPR_12"/>
    <property type="match status" value="4"/>
</dbReference>
<dbReference type="Proteomes" id="UP001171111">
    <property type="component" value="Unassembled WGS sequence"/>
</dbReference>
<evidence type="ECO:0000256" key="2">
    <source>
        <dbReference type="ARBA" id="ARBA00022803"/>
    </source>
</evidence>
<dbReference type="Pfam" id="PF13374">
    <property type="entry name" value="TPR_10"/>
    <property type="match status" value="1"/>
</dbReference>
<organism evidence="7 8">
    <name type="scientific">Campylobacter magnus</name>
    <dbReference type="NCBI Taxonomy" id="3026462"/>
    <lineage>
        <taxon>Bacteria</taxon>
        <taxon>Pseudomonadati</taxon>
        <taxon>Campylobacterota</taxon>
        <taxon>Epsilonproteobacteria</taxon>
        <taxon>Campylobacterales</taxon>
        <taxon>Campylobacteraceae</taxon>
        <taxon>Campylobacter</taxon>
    </lineage>
</organism>
<keyword evidence="8" id="KW-1185">Reference proteome</keyword>
<dbReference type="InterPro" id="IPR024983">
    <property type="entry name" value="CHAT_dom"/>
</dbReference>
<dbReference type="PRINTS" id="PR00381">
    <property type="entry name" value="KINESINLIGHT"/>
</dbReference>
<evidence type="ECO:0000313" key="8">
    <source>
        <dbReference type="Proteomes" id="UP001171111"/>
    </source>
</evidence>
<feature type="repeat" description="TPR" evidence="3">
    <location>
        <begin position="61"/>
        <end position="94"/>
    </location>
</feature>
<keyword evidence="2 3" id="KW-0802">TPR repeat</keyword>
<accession>A0ABT8T631</accession>
<evidence type="ECO:0000313" key="7">
    <source>
        <dbReference type="EMBL" id="MDO2408594.1"/>
    </source>
</evidence>
<dbReference type="SUPFAM" id="SSF48452">
    <property type="entry name" value="TPR-like"/>
    <property type="match status" value="2"/>
</dbReference>
<gene>
    <name evidence="7" type="ORF">Q2362_00585</name>
</gene>
<feature type="signal peptide" evidence="5">
    <location>
        <begin position="1"/>
        <end position="19"/>
    </location>
</feature>
<dbReference type="Pfam" id="PF12770">
    <property type="entry name" value="CHAT"/>
    <property type="match status" value="1"/>
</dbReference>
<feature type="repeat" description="TPR" evidence="3">
    <location>
        <begin position="103"/>
        <end position="136"/>
    </location>
</feature>
<dbReference type="RefSeq" id="WP_302243313.1">
    <property type="nucleotide sequence ID" value="NZ_JAULJQ010000001.1"/>
</dbReference>
<feature type="coiled-coil region" evidence="4">
    <location>
        <begin position="510"/>
        <end position="564"/>
    </location>
</feature>
<keyword evidence="5" id="KW-0732">Signal</keyword>
<protein>
    <submittedName>
        <fullName evidence="7">Tetratricopeptide repeat protein</fullName>
    </submittedName>
</protein>
<sequence>MKKMLCSVALASALFGASGIDIFNNAKSFYSNGNYNESIELFKQAAEAFRQEQGEQSSDVAALYTWIGDAYANLGNYEKALEFYNKALAIREKVLGKEHPDTATSYNNIGLVYDKLNDYEKALEFYNKALAIREKVLGVEHLDTAISYNNIGVGYNNLGNYQKALEFYNKALAIKEKVLGKEHPNIATSYNNIGAVYNVLGNYEKALEFYNKALAIREKVLGVEHPSTANSYNSIGAVYYELGNYKKALEFYNKALAIWEWEKVLGVEHLDTARSYNNIGLVYHRLGNYEKALEFYNKALAIREKVLGKEHPDTAQSYNNIGAVYYNLGNYEKALEFDNKALAIQEKTLGKEHADTANSYNSIGAVYDDLGNYKKALEFYNKALAIQEKTLGKEHADTARIYGNIGGVYYKLGDYQKAYEYDTIAYNIYKNNRDKNFEFLSNAEKKNFVDSNKLWIVNLLSSASKYVTTSKDKSSTSAKTFDIWINDKGALLDNENAIAMLKSLSKDKAILDLIARLENYKREYAALSAKTPEPNEAQAYQAKLKELDNQISNTEKELGKHATSIQNALDIKDIKTADVAGYLKDNELFIDFGYFGKEYYAFSVDSKGAVEFKALDEKDAGILNDKIKAFRDSVYKIIDNKESDIISSNENAKKELESIYKLVFEKALANRADSYDSLIISGDGMLRLLPFEALRFDDKYLIESKNIRYASSAKEFVRAHKFNNAENSSTLSVFSDPDYDKTGNEKAINIDDSASTRALGRAGVFTRLRGFKIEADAIQEQASGEVKMYSRADANEINLFAQKSPKILHIITHGIFINDENIINPMLKSGIALSGANTENKEGVVMALKLSGLSLKGTDMVVLSACETGVIDPKDTSAAAALPKTFIQAGAKNVMMSLWKVDDAHTVRLMKEFYADTSKGNYNELLRNSKLQMIKEGIHPYYWAGFIISGE</sequence>
<reference evidence="7 8" key="1">
    <citation type="submission" date="2023-06" db="EMBL/GenBank/DDBJ databases">
        <title>Campylobacter magnum sp. nov., isolated from cecal contents of domestic pigs (Sus scrofa domesticus).</title>
        <authorList>
            <person name="Papic B."/>
            <person name="Gruntar I."/>
        </authorList>
    </citation>
    <scope>NUCLEOTIDE SEQUENCE [LARGE SCALE GENOMIC DNA]</scope>
    <source>
        <strain evidence="8">34484-21</strain>
    </source>
</reference>
<feature type="chain" id="PRO_5045372730" evidence="5">
    <location>
        <begin position="20"/>
        <end position="951"/>
    </location>
</feature>
<feature type="repeat" description="TPR" evidence="3">
    <location>
        <begin position="315"/>
        <end position="348"/>
    </location>
</feature>
<dbReference type="InterPro" id="IPR019734">
    <property type="entry name" value="TPR_rpt"/>
</dbReference>
<dbReference type="PROSITE" id="PS50293">
    <property type="entry name" value="TPR_REGION"/>
    <property type="match status" value="8"/>
</dbReference>
<keyword evidence="1" id="KW-0677">Repeat</keyword>
<dbReference type="Gene3D" id="1.25.40.10">
    <property type="entry name" value="Tetratricopeptide repeat domain"/>
    <property type="match status" value="3"/>
</dbReference>
<dbReference type="InterPro" id="IPR011990">
    <property type="entry name" value="TPR-like_helical_dom_sf"/>
</dbReference>
<dbReference type="PANTHER" id="PTHR45641">
    <property type="entry name" value="TETRATRICOPEPTIDE REPEAT PROTEIN (AFU_ORTHOLOGUE AFUA_6G03870)"/>
    <property type="match status" value="1"/>
</dbReference>
<dbReference type="SMART" id="SM00028">
    <property type="entry name" value="TPR"/>
    <property type="match status" value="10"/>
</dbReference>
<evidence type="ECO:0000256" key="1">
    <source>
        <dbReference type="ARBA" id="ARBA00022737"/>
    </source>
</evidence>
<comment type="caution">
    <text evidence="7">The sequence shown here is derived from an EMBL/GenBank/DDBJ whole genome shotgun (WGS) entry which is preliminary data.</text>
</comment>
<proteinExistence type="predicted"/>
<feature type="repeat" description="TPR" evidence="3">
    <location>
        <begin position="399"/>
        <end position="432"/>
    </location>
</feature>
<feature type="repeat" description="TPR" evidence="3">
    <location>
        <begin position="357"/>
        <end position="390"/>
    </location>
</feature>
<dbReference type="PANTHER" id="PTHR45641:SF1">
    <property type="entry name" value="AAA+ ATPASE DOMAIN-CONTAINING PROTEIN"/>
    <property type="match status" value="1"/>
</dbReference>
<feature type="repeat" description="TPR" evidence="3">
    <location>
        <begin position="229"/>
        <end position="262"/>
    </location>
</feature>
<feature type="repeat" description="TPR" evidence="3">
    <location>
        <begin position="273"/>
        <end position="306"/>
    </location>
</feature>
<feature type="repeat" description="TPR" evidence="3">
    <location>
        <begin position="145"/>
        <end position="178"/>
    </location>
</feature>